<feature type="compositionally biased region" description="Polar residues" evidence="1">
    <location>
        <begin position="30"/>
        <end position="55"/>
    </location>
</feature>
<keyword evidence="3" id="KW-1185">Reference proteome</keyword>
<dbReference type="EnsemblMetazoa" id="AALFPA23_025050.R37338">
    <property type="protein sequence ID" value="AALFPA23_025050.P37338"/>
    <property type="gene ID" value="AALFPA23_025050"/>
</dbReference>
<dbReference type="GeneID" id="109421962"/>
<evidence type="ECO:0000313" key="3">
    <source>
        <dbReference type="Proteomes" id="UP000069940"/>
    </source>
</evidence>
<feature type="region of interest" description="Disordered" evidence="1">
    <location>
        <begin position="30"/>
        <end position="97"/>
    </location>
</feature>
<reference evidence="2" key="2">
    <citation type="submission" date="2025-05" db="UniProtKB">
        <authorList>
            <consortium name="EnsemblMetazoa"/>
        </authorList>
    </citation>
    <scope>IDENTIFICATION</scope>
    <source>
        <strain evidence="2">Foshan</strain>
    </source>
</reference>
<name>A0ABM2A6Y9_AEDAL</name>
<protein>
    <submittedName>
        <fullName evidence="2">Uncharacterized protein</fullName>
    </submittedName>
</protein>
<feature type="compositionally biased region" description="Low complexity" evidence="1">
    <location>
        <begin position="61"/>
        <end position="71"/>
    </location>
</feature>
<reference evidence="3" key="1">
    <citation type="journal article" date="2015" name="Proc. Natl. Acad. Sci. U.S.A.">
        <title>Genome sequence of the Asian Tiger mosquito, Aedes albopictus, reveals insights into its biology, genetics, and evolution.</title>
        <authorList>
            <person name="Chen X.G."/>
            <person name="Jiang X."/>
            <person name="Gu J."/>
            <person name="Xu M."/>
            <person name="Wu Y."/>
            <person name="Deng Y."/>
            <person name="Zhang C."/>
            <person name="Bonizzoni M."/>
            <person name="Dermauw W."/>
            <person name="Vontas J."/>
            <person name="Armbruster P."/>
            <person name="Huang X."/>
            <person name="Yang Y."/>
            <person name="Zhang H."/>
            <person name="He W."/>
            <person name="Peng H."/>
            <person name="Liu Y."/>
            <person name="Wu K."/>
            <person name="Chen J."/>
            <person name="Lirakis M."/>
            <person name="Topalis P."/>
            <person name="Van Leeuwen T."/>
            <person name="Hall A.B."/>
            <person name="Jiang X."/>
            <person name="Thorpe C."/>
            <person name="Mueller R.L."/>
            <person name="Sun C."/>
            <person name="Waterhouse R.M."/>
            <person name="Yan G."/>
            <person name="Tu Z.J."/>
            <person name="Fang X."/>
            <person name="James A.A."/>
        </authorList>
    </citation>
    <scope>NUCLEOTIDE SEQUENCE [LARGE SCALE GENOMIC DNA]</scope>
    <source>
        <strain evidence="3">Foshan</strain>
    </source>
</reference>
<evidence type="ECO:0000313" key="2">
    <source>
        <dbReference type="EnsemblMetazoa" id="AALFPA23_025050.P37338"/>
    </source>
</evidence>
<accession>A0ABM2A6Y9</accession>
<sequence length="228" mass="25129">MSEGIVPIEFIDGTEFTLSAYNSIIKNLRPNPSAQNSPESQSVSTCASMDTSRTDTALEISSRSFGDASSSDVTGKNPESANRSSSNPGVRLYTPPERATRYKLHEVAMKPPVSNRNAGRFEHSIPKRKLSFASSELRSHNVTPLNWSLMNTSCISFSKIVSSTPLSRYGDPRNMQPLDLSVSCSEESPLDCSLRNEEIEPMNLVVKIPRETRPLPSTYGALNFVCHR</sequence>
<feature type="compositionally biased region" description="Polar residues" evidence="1">
    <location>
        <begin position="72"/>
        <end position="88"/>
    </location>
</feature>
<evidence type="ECO:0000256" key="1">
    <source>
        <dbReference type="SAM" id="MobiDB-lite"/>
    </source>
</evidence>
<dbReference type="Proteomes" id="UP000069940">
    <property type="component" value="Unassembled WGS sequence"/>
</dbReference>
<organism evidence="2 3">
    <name type="scientific">Aedes albopictus</name>
    <name type="common">Asian tiger mosquito</name>
    <name type="synonym">Stegomyia albopicta</name>
    <dbReference type="NCBI Taxonomy" id="7160"/>
    <lineage>
        <taxon>Eukaryota</taxon>
        <taxon>Metazoa</taxon>
        <taxon>Ecdysozoa</taxon>
        <taxon>Arthropoda</taxon>
        <taxon>Hexapoda</taxon>
        <taxon>Insecta</taxon>
        <taxon>Pterygota</taxon>
        <taxon>Neoptera</taxon>
        <taxon>Endopterygota</taxon>
        <taxon>Diptera</taxon>
        <taxon>Nematocera</taxon>
        <taxon>Culicoidea</taxon>
        <taxon>Culicidae</taxon>
        <taxon>Culicinae</taxon>
        <taxon>Aedini</taxon>
        <taxon>Aedes</taxon>
        <taxon>Stegomyia</taxon>
    </lineage>
</organism>
<proteinExistence type="predicted"/>
<dbReference type="RefSeq" id="XP_029725200.2">
    <property type="nucleotide sequence ID" value="XM_029869340.2"/>
</dbReference>